<proteinExistence type="predicted"/>
<dbReference type="Proteomes" id="UP000243478">
    <property type="component" value="Unassembled WGS sequence"/>
</dbReference>
<sequence>MPRLERPAPSVFNALLDPLGQRSAQRRTRRHEDPQAVAQDYLQYMLSDYEERRGQSHRNWRDLCPVYAFALTTHAADWPRGDAADTCEELAEHWEQMRGQSRLGWSQARPVVEDAWRALDHIPAAAVRPLLQ</sequence>
<protein>
    <submittedName>
        <fullName evidence="1">Uncharacterized protein</fullName>
    </submittedName>
</protein>
<accession>A0A0F5ZPW9</accession>
<dbReference type="RefSeq" id="WP_012478657.1">
    <property type="nucleotide sequence ID" value="NZ_CAXYHH010000039.1"/>
</dbReference>
<gene>
    <name evidence="1" type="ORF">VM57_00115</name>
</gene>
<reference evidence="1 2" key="1">
    <citation type="submission" date="2015-03" db="EMBL/GenBank/DDBJ databases">
        <title>Draft genome of Stenotrophomonas maltophila isolated from urine specimen.</title>
        <authorList>
            <person name="Murugan N."/>
            <person name="Malathi J."/>
            <person name="Umashankar V."/>
            <person name="Madhavan H."/>
        </authorList>
    </citation>
    <scope>NUCLEOTIDE SEQUENCE [LARGE SCALE GENOMIC DNA]</scope>
    <source>
        <strain evidence="1 2">JMNMN1</strain>
    </source>
</reference>
<evidence type="ECO:0000313" key="2">
    <source>
        <dbReference type="Proteomes" id="UP000243478"/>
    </source>
</evidence>
<evidence type="ECO:0000313" key="1">
    <source>
        <dbReference type="EMBL" id="KKD57791.1"/>
    </source>
</evidence>
<organism evidence="1 2">
    <name type="scientific">Stenotrophomonas maltophilia</name>
    <name type="common">Pseudomonas maltophilia</name>
    <name type="synonym">Xanthomonas maltophilia</name>
    <dbReference type="NCBI Taxonomy" id="40324"/>
    <lineage>
        <taxon>Bacteria</taxon>
        <taxon>Pseudomonadati</taxon>
        <taxon>Pseudomonadota</taxon>
        <taxon>Gammaproteobacteria</taxon>
        <taxon>Lysobacterales</taxon>
        <taxon>Lysobacteraceae</taxon>
        <taxon>Stenotrophomonas</taxon>
        <taxon>Stenotrophomonas maltophilia group</taxon>
    </lineage>
</organism>
<dbReference type="PATRIC" id="fig|40324.61.peg.3735"/>
<comment type="caution">
    <text evidence="1">The sequence shown here is derived from an EMBL/GenBank/DDBJ whole genome shotgun (WGS) entry which is preliminary data.</text>
</comment>
<dbReference type="OrthoDB" id="6038836at2"/>
<dbReference type="AlphaFoldDB" id="A0A0F5ZPW9"/>
<dbReference type="GeneID" id="93831127"/>
<name>A0A0F5ZPW9_STEMA</name>
<dbReference type="EMBL" id="JZRZ01000001">
    <property type="protein sequence ID" value="KKD57791.1"/>
    <property type="molecule type" value="Genomic_DNA"/>
</dbReference>